<accession>A0A558QW42</accession>
<evidence type="ECO:0000313" key="2">
    <source>
        <dbReference type="EMBL" id="TVV71363.1"/>
    </source>
</evidence>
<gene>
    <name evidence="2" type="ORF">FOY91_17040</name>
</gene>
<dbReference type="EMBL" id="VNIM01000090">
    <property type="protein sequence ID" value="TVV71363.1"/>
    <property type="molecule type" value="Genomic_DNA"/>
</dbReference>
<dbReference type="AlphaFoldDB" id="A0A558QW42"/>
<feature type="chain" id="PRO_5021814592" description="DUF4198 domain-containing protein" evidence="1">
    <location>
        <begin position="24"/>
        <end position="151"/>
    </location>
</feature>
<keyword evidence="3" id="KW-1185">Reference proteome</keyword>
<comment type="caution">
    <text evidence="2">The sequence shown here is derived from an EMBL/GenBank/DDBJ whole genome shotgun (WGS) entry which is preliminary data.</text>
</comment>
<name>A0A558QW42_9SPHN</name>
<proteinExistence type="predicted"/>
<protein>
    <recommendedName>
        <fullName evidence="4">DUF4198 domain-containing protein</fullName>
    </recommendedName>
</protein>
<reference evidence="2 3" key="1">
    <citation type="submission" date="2019-07" db="EMBL/GenBank/DDBJ databases">
        <title>Sphingomonas solaris sp. nov., isolated from a solar panel from Boston, Massachusetts.</title>
        <authorList>
            <person name="Tanner K."/>
            <person name="Pascual J."/>
            <person name="Mancuso C."/>
            <person name="Pereto J."/>
            <person name="Khalil A."/>
            <person name="Vilanova C."/>
        </authorList>
    </citation>
    <scope>NUCLEOTIDE SEQUENCE [LARGE SCALE GENOMIC DNA]</scope>
    <source>
        <strain evidence="2 3">R4DWN</strain>
    </source>
</reference>
<evidence type="ECO:0008006" key="4">
    <source>
        <dbReference type="Google" id="ProtNLM"/>
    </source>
</evidence>
<evidence type="ECO:0000256" key="1">
    <source>
        <dbReference type="SAM" id="SignalP"/>
    </source>
</evidence>
<dbReference type="OrthoDB" id="7560264at2"/>
<dbReference type="RefSeq" id="WP_145154536.1">
    <property type="nucleotide sequence ID" value="NZ_VNIM01000090.1"/>
</dbReference>
<evidence type="ECO:0000313" key="3">
    <source>
        <dbReference type="Proteomes" id="UP000318681"/>
    </source>
</evidence>
<organism evidence="2 3">
    <name type="scientific">Alterirhizorhabdus solaris</name>
    <dbReference type="NCBI Taxonomy" id="2529389"/>
    <lineage>
        <taxon>Bacteria</taxon>
        <taxon>Pseudomonadati</taxon>
        <taxon>Pseudomonadota</taxon>
        <taxon>Alphaproteobacteria</taxon>
        <taxon>Sphingomonadales</taxon>
        <taxon>Rhizorhabdaceae</taxon>
        <taxon>Alterirhizorhabdus</taxon>
    </lineage>
</organism>
<feature type="signal peptide" evidence="1">
    <location>
        <begin position="1"/>
        <end position="23"/>
    </location>
</feature>
<keyword evidence="1" id="KW-0732">Signal</keyword>
<sequence length="151" mass="16759">MIRLRLSVLAAAAALLFAGTAPAQMHTTYAPEKGIWNVTGIEVDPNHIDDYLAGLRRTQAPGMDVLKKRGLIDAYRIRLRNGYVKGSPNVMIETHFTSFAALAPDKARDQAIEKEIYASVPKEEGDKAVAGYEKYRTFVDDAYWTEVTLAK</sequence>
<dbReference type="Proteomes" id="UP000318681">
    <property type="component" value="Unassembled WGS sequence"/>
</dbReference>